<organism evidence="2 3">
    <name type="scientific">Pristionchus fissidentatus</name>
    <dbReference type="NCBI Taxonomy" id="1538716"/>
    <lineage>
        <taxon>Eukaryota</taxon>
        <taxon>Metazoa</taxon>
        <taxon>Ecdysozoa</taxon>
        <taxon>Nematoda</taxon>
        <taxon>Chromadorea</taxon>
        <taxon>Rhabditida</taxon>
        <taxon>Rhabditina</taxon>
        <taxon>Diplogasteromorpha</taxon>
        <taxon>Diplogasteroidea</taxon>
        <taxon>Neodiplogasteridae</taxon>
        <taxon>Pristionchus</taxon>
    </lineage>
</organism>
<feature type="non-terminal residue" evidence="2">
    <location>
        <position position="1"/>
    </location>
</feature>
<sequence length="94" mass="10302">SGPSKMDAGLDQSLVNETAEANHDSGAPHPSLYDITDELRKTCNCNHNSAEAKARNEYISEMLFGNTAKEETLVEDENSSNVVGLKRLPMTHRV</sequence>
<evidence type="ECO:0000313" key="2">
    <source>
        <dbReference type="EMBL" id="GMT20401.1"/>
    </source>
</evidence>
<protein>
    <submittedName>
        <fullName evidence="2">Uncharacterized protein</fullName>
    </submittedName>
</protein>
<name>A0AAV5VLA0_9BILA</name>
<dbReference type="AlphaFoldDB" id="A0AAV5VLA0"/>
<dbReference type="EMBL" id="BTSY01000003">
    <property type="protein sequence ID" value="GMT20401.1"/>
    <property type="molecule type" value="Genomic_DNA"/>
</dbReference>
<gene>
    <name evidence="2" type="ORF">PFISCL1PPCAC_11698</name>
</gene>
<feature type="region of interest" description="Disordered" evidence="1">
    <location>
        <begin position="1"/>
        <end position="33"/>
    </location>
</feature>
<proteinExistence type="predicted"/>
<reference evidence="2" key="1">
    <citation type="submission" date="2023-10" db="EMBL/GenBank/DDBJ databases">
        <title>Genome assembly of Pristionchus species.</title>
        <authorList>
            <person name="Yoshida K."/>
            <person name="Sommer R.J."/>
        </authorList>
    </citation>
    <scope>NUCLEOTIDE SEQUENCE</scope>
    <source>
        <strain evidence="2">RS5133</strain>
    </source>
</reference>
<dbReference type="Proteomes" id="UP001432322">
    <property type="component" value="Unassembled WGS sequence"/>
</dbReference>
<accession>A0AAV5VLA0</accession>
<keyword evidence="3" id="KW-1185">Reference proteome</keyword>
<comment type="caution">
    <text evidence="2">The sequence shown here is derived from an EMBL/GenBank/DDBJ whole genome shotgun (WGS) entry which is preliminary data.</text>
</comment>
<evidence type="ECO:0000313" key="3">
    <source>
        <dbReference type="Proteomes" id="UP001432322"/>
    </source>
</evidence>
<evidence type="ECO:0000256" key="1">
    <source>
        <dbReference type="SAM" id="MobiDB-lite"/>
    </source>
</evidence>